<reference evidence="12" key="3">
    <citation type="journal article" date="2022" name="Microbiol. Resour. Announc.">
        <title>Draft Genome Sequences of Eight Mycobacterium montefiorense Strains Isolated from Salamanders in Captivity.</title>
        <authorList>
            <person name="Komine T."/>
            <person name="Ihara H."/>
            <person name="Fukano H."/>
            <person name="Hoshino Y."/>
            <person name="Kurata O."/>
            <person name="Wada S."/>
        </authorList>
    </citation>
    <scope>NUCLEOTIDE SEQUENCE</scope>
    <source>
        <strain evidence="12">NJB18185</strain>
    </source>
</reference>
<accession>A0AA37PLP9</accession>
<dbReference type="InterPro" id="IPR004446">
    <property type="entry name" value="Heptose_bisP_phosphatase"/>
</dbReference>
<dbReference type="EC" id="3.1.3.-" evidence="7"/>
<protein>
    <recommendedName>
        <fullName evidence="6 7">D,D-heptose 1,7-bisphosphate phosphatase</fullName>
        <ecNumber evidence="7">3.1.3.-</ecNumber>
    </recommendedName>
</protein>
<keyword evidence="3 10" id="KW-0479">Metal-binding</keyword>
<dbReference type="Pfam" id="PF00702">
    <property type="entry name" value="Hydrolase"/>
    <property type="match status" value="1"/>
</dbReference>
<dbReference type="RefSeq" id="WP_108925605.1">
    <property type="nucleotide sequence ID" value="NZ_BFCH01000026.1"/>
</dbReference>
<feature type="binding site" evidence="10">
    <location>
        <position position="96"/>
    </location>
    <ligand>
        <name>Zn(2+)</name>
        <dbReference type="ChEBI" id="CHEBI:29105"/>
    </ligand>
</feature>
<gene>
    <name evidence="11" type="ORF">MmonteBS_44210</name>
    <name evidence="12" type="ORF">NJB18185_15590</name>
</gene>
<dbReference type="AlphaFoldDB" id="A0AA37PLP9"/>
<comment type="caution">
    <text evidence="12">The sequence shown here is derived from an EMBL/GenBank/DDBJ whole genome shotgun (WGS) entry which is preliminary data.</text>
</comment>
<keyword evidence="2 7" id="KW-0963">Cytoplasm</keyword>
<feature type="site" description="Contributes to substrate recognition" evidence="9">
    <location>
        <position position="106"/>
    </location>
</feature>
<dbReference type="GO" id="GO:0046872">
    <property type="term" value="F:metal ion binding"/>
    <property type="evidence" value="ECO:0007669"/>
    <property type="project" value="UniProtKB-KW"/>
</dbReference>
<keyword evidence="4 7" id="KW-0378">Hydrolase</keyword>
<keyword evidence="13" id="KW-1185">Reference proteome</keyword>
<dbReference type="EMBL" id="BQYH01000007">
    <property type="protein sequence ID" value="GKU71783.1"/>
    <property type="molecule type" value="Genomic_DNA"/>
</dbReference>
<evidence type="ECO:0000256" key="6">
    <source>
        <dbReference type="ARBA" id="ARBA00031828"/>
    </source>
</evidence>
<proteinExistence type="inferred from homology"/>
<sequence length="174" mass="18243">MDLRNVRTVFLDRDGTINVKAAEGEYIRSPEELVLLPGAATAIAALNAAGLRTVLVTNQRWLSEPSSDSTYFVAIQDRLSQLLAAQGAHLDAAYHCPHAANSCDCRKPLGGMLIRAAVEHGFDVAESVMIGDSDADVQAGRAAGAMTVLLRAGGADNADFVVADLAAAVRLILA</sequence>
<evidence type="ECO:0000313" key="14">
    <source>
        <dbReference type="Proteomes" id="UP001139505"/>
    </source>
</evidence>
<comment type="cofactor">
    <cofactor evidence="10">
        <name>Zn(2+)</name>
        <dbReference type="ChEBI" id="CHEBI:29105"/>
    </cofactor>
</comment>
<evidence type="ECO:0000256" key="1">
    <source>
        <dbReference type="ARBA" id="ARBA00004496"/>
    </source>
</evidence>
<dbReference type="Proteomes" id="UP000245060">
    <property type="component" value="Unassembled WGS sequence"/>
</dbReference>
<feature type="active site" description="Nucleophile" evidence="8">
    <location>
        <position position="12"/>
    </location>
</feature>
<dbReference type="InterPro" id="IPR023214">
    <property type="entry name" value="HAD_sf"/>
</dbReference>
<reference evidence="12" key="4">
    <citation type="submission" date="2022-04" db="EMBL/GenBank/DDBJ databases">
        <authorList>
            <person name="Komine T."/>
            <person name="Fukano H."/>
            <person name="Wada S."/>
        </authorList>
    </citation>
    <scope>NUCLEOTIDE SEQUENCE</scope>
    <source>
        <strain evidence="12">NJB18185</strain>
    </source>
</reference>
<dbReference type="InterPro" id="IPR036412">
    <property type="entry name" value="HAD-like_sf"/>
</dbReference>
<feature type="site" description="Stabilizes the phosphoryl group" evidence="9">
    <location>
        <position position="57"/>
    </location>
</feature>
<dbReference type="PANTHER" id="PTHR42891:SF1">
    <property type="entry name" value="D-GLYCERO-BETA-D-MANNO-HEPTOSE-1,7-BISPHOSPHATE 7-PHOSPHATASE"/>
    <property type="match status" value="1"/>
</dbReference>
<dbReference type="GO" id="GO:0005975">
    <property type="term" value="P:carbohydrate metabolic process"/>
    <property type="evidence" value="ECO:0007669"/>
    <property type="project" value="InterPro"/>
</dbReference>
<keyword evidence="10" id="KW-0460">Magnesium</keyword>
<dbReference type="NCBIfam" id="TIGR01656">
    <property type="entry name" value="Histidinol-ppas"/>
    <property type="match status" value="1"/>
</dbReference>
<dbReference type="GO" id="GO:0016791">
    <property type="term" value="F:phosphatase activity"/>
    <property type="evidence" value="ECO:0007669"/>
    <property type="project" value="InterPro"/>
</dbReference>
<evidence type="ECO:0000256" key="9">
    <source>
        <dbReference type="PIRSR" id="PIRSR004682-3"/>
    </source>
</evidence>
<evidence type="ECO:0000256" key="4">
    <source>
        <dbReference type="ARBA" id="ARBA00022801"/>
    </source>
</evidence>
<dbReference type="Gene3D" id="3.40.50.1000">
    <property type="entry name" value="HAD superfamily/HAD-like"/>
    <property type="match status" value="1"/>
</dbReference>
<evidence type="ECO:0000256" key="2">
    <source>
        <dbReference type="ARBA" id="ARBA00022490"/>
    </source>
</evidence>
<comment type="similarity">
    <text evidence="7">Belongs to the gmhB family.</text>
</comment>
<dbReference type="GO" id="GO:0005737">
    <property type="term" value="C:cytoplasm"/>
    <property type="evidence" value="ECO:0007669"/>
    <property type="project" value="UniProtKB-SubCell"/>
</dbReference>
<dbReference type="PANTHER" id="PTHR42891">
    <property type="entry name" value="D-GLYCERO-BETA-D-MANNO-HEPTOSE-1,7-BISPHOSPHATE 7-PHOSPHATASE"/>
    <property type="match status" value="1"/>
</dbReference>
<evidence type="ECO:0000256" key="3">
    <source>
        <dbReference type="ARBA" id="ARBA00022723"/>
    </source>
</evidence>
<reference evidence="11" key="1">
    <citation type="journal article" date="2018" name="Genome Announc.">
        <title>Draft Genome Sequence of Mycobacterium montefiorense Isolated from Japanese Black Salamander (Hynobius nigrescens).</title>
        <authorList>
            <person name="Fukano H."/>
            <person name="Yoshida M."/>
            <person name="Shimizu A."/>
            <person name="Iwao H."/>
            <person name="Katayama Y."/>
            <person name="Omatsu T."/>
            <person name="Mizutani T."/>
            <person name="Kurata O."/>
            <person name="Wada S."/>
            <person name="Hoshino Y."/>
        </authorList>
    </citation>
    <scope>NUCLEOTIDE SEQUENCE</scope>
    <source>
        <strain evidence="11">BS</strain>
    </source>
</reference>
<keyword evidence="10" id="KW-0862">Zinc</keyword>
<evidence type="ECO:0000313" key="12">
    <source>
        <dbReference type="EMBL" id="GKU71783.1"/>
    </source>
</evidence>
<dbReference type="PIRSF" id="PIRSF004682">
    <property type="entry name" value="GmhB"/>
    <property type="match status" value="1"/>
</dbReference>
<name>A0AA37PLP9_9MYCO</name>
<feature type="binding site" evidence="10">
    <location>
        <position position="98"/>
    </location>
    <ligand>
        <name>Zn(2+)</name>
        <dbReference type="ChEBI" id="CHEBI:29105"/>
    </ligand>
</feature>
<feature type="binding site" evidence="10">
    <location>
        <position position="103"/>
    </location>
    <ligand>
        <name>Zn(2+)</name>
        <dbReference type="ChEBI" id="CHEBI:29105"/>
    </ligand>
</feature>
<comment type="subcellular location">
    <subcellularLocation>
        <location evidence="1 7">Cytoplasm</location>
    </subcellularLocation>
</comment>
<dbReference type="InterPro" id="IPR006549">
    <property type="entry name" value="HAD-SF_hydro_IIIA"/>
</dbReference>
<feature type="binding site" evidence="10">
    <location>
        <position position="132"/>
    </location>
    <ligand>
        <name>Mg(2+)</name>
        <dbReference type="ChEBI" id="CHEBI:18420"/>
    </ligand>
</feature>
<evidence type="ECO:0000256" key="10">
    <source>
        <dbReference type="PIRSR" id="PIRSR004682-4"/>
    </source>
</evidence>
<feature type="binding site" evidence="10">
    <location>
        <position position="12"/>
    </location>
    <ligand>
        <name>Mg(2+)</name>
        <dbReference type="ChEBI" id="CHEBI:18420"/>
    </ligand>
</feature>
<dbReference type="EMBL" id="BFCH01000026">
    <property type="protein sequence ID" value="GBG40049.1"/>
    <property type="molecule type" value="Genomic_DNA"/>
</dbReference>
<comment type="cofactor">
    <cofactor evidence="10">
        <name>Mg(2+)</name>
        <dbReference type="ChEBI" id="CHEBI:18420"/>
    </cofactor>
</comment>
<dbReference type="InterPro" id="IPR006543">
    <property type="entry name" value="Histidinol-phos"/>
</dbReference>
<feature type="active site" description="Proton donor" evidence="8">
    <location>
        <position position="14"/>
    </location>
</feature>
<evidence type="ECO:0000313" key="11">
    <source>
        <dbReference type="EMBL" id="GBG40049.1"/>
    </source>
</evidence>
<dbReference type="Proteomes" id="UP001139505">
    <property type="component" value="Unassembled WGS sequence"/>
</dbReference>
<feature type="binding site" evidence="10">
    <location>
        <position position="14"/>
    </location>
    <ligand>
        <name>Mg(2+)</name>
        <dbReference type="ChEBI" id="CHEBI:18420"/>
    </ligand>
</feature>
<reference evidence="13" key="2">
    <citation type="submission" date="2018-04" db="EMBL/GenBank/DDBJ databases">
        <title>Draft genome sequence of Mycobacterium montefiorense isolated from Japanese black salamander.</title>
        <authorList>
            <person name="Fukano H."/>
            <person name="Yoshida M."/>
            <person name="Shimizu A."/>
            <person name="Iwao H."/>
            <person name="Kurata O."/>
            <person name="Katayama Y."/>
            <person name="Omatsu T."/>
            <person name="Mizutani T."/>
            <person name="Wada S."/>
            <person name="Hoshino Y."/>
        </authorList>
    </citation>
    <scope>NUCLEOTIDE SEQUENCE [LARGE SCALE GENOMIC DNA]</scope>
    <source>
        <strain evidence="13">BS</strain>
    </source>
</reference>
<evidence type="ECO:0000256" key="8">
    <source>
        <dbReference type="PIRSR" id="PIRSR004682-1"/>
    </source>
</evidence>
<dbReference type="NCBIfam" id="TIGR01662">
    <property type="entry name" value="HAD-SF-IIIA"/>
    <property type="match status" value="1"/>
</dbReference>
<feature type="binding site" evidence="10">
    <location>
        <position position="105"/>
    </location>
    <ligand>
        <name>Zn(2+)</name>
        <dbReference type="ChEBI" id="CHEBI:29105"/>
    </ligand>
</feature>
<keyword evidence="5 7" id="KW-0119">Carbohydrate metabolism</keyword>
<organism evidence="12 14">
    <name type="scientific">Mycobacterium montefiorense</name>
    <dbReference type="NCBI Taxonomy" id="154654"/>
    <lineage>
        <taxon>Bacteria</taxon>
        <taxon>Bacillati</taxon>
        <taxon>Actinomycetota</taxon>
        <taxon>Actinomycetes</taxon>
        <taxon>Mycobacteriales</taxon>
        <taxon>Mycobacteriaceae</taxon>
        <taxon>Mycobacterium</taxon>
        <taxon>Mycobacterium simiae complex</taxon>
    </lineage>
</organism>
<evidence type="ECO:0000313" key="13">
    <source>
        <dbReference type="Proteomes" id="UP000245060"/>
    </source>
</evidence>
<evidence type="ECO:0000256" key="7">
    <source>
        <dbReference type="PIRNR" id="PIRNR004682"/>
    </source>
</evidence>
<dbReference type="SUPFAM" id="SSF56784">
    <property type="entry name" value="HAD-like"/>
    <property type="match status" value="1"/>
</dbReference>
<evidence type="ECO:0000256" key="5">
    <source>
        <dbReference type="ARBA" id="ARBA00023277"/>
    </source>
</evidence>
<feature type="site" description="Stabilizes the phosphoryl group" evidence="9">
    <location>
        <position position="107"/>
    </location>
</feature>